<evidence type="ECO:0000256" key="1">
    <source>
        <dbReference type="SAM" id="Phobius"/>
    </source>
</evidence>
<reference evidence="2 3" key="1">
    <citation type="submission" date="2015-09" db="EMBL/GenBank/DDBJ databases">
        <title>Genome sequencing project for genomic taxonomy and phylogenomics of Bacillus-like bacteria.</title>
        <authorList>
            <person name="Liu B."/>
            <person name="Wang J."/>
            <person name="Zhu Y."/>
            <person name="Liu G."/>
            <person name="Chen Q."/>
            <person name="Chen Z."/>
            <person name="Lan J."/>
            <person name="Che J."/>
            <person name="Ge C."/>
            <person name="Shi H."/>
            <person name="Pan Z."/>
            <person name="Liu X."/>
        </authorList>
    </citation>
    <scope>NUCLEOTIDE SEQUENCE [LARGE SCALE GENOMIC DNA]</scope>
    <source>
        <strain evidence="2 3">LMG 18435</strain>
    </source>
</reference>
<evidence type="ECO:0000313" key="3">
    <source>
        <dbReference type="Proteomes" id="UP000051888"/>
    </source>
</evidence>
<protein>
    <submittedName>
        <fullName evidence="2">Uncharacterized protein</fullName>
    </submittedName>
</protein>
<dbReference type="RefSeq" id="WP_055740064.1">
    <property type="nucleotide sequence ID" value="NZ_JAAIWL010000030.1"/>
</dbReference>
<keyword evidence="1" id="KW-0812">Transmembrane</keyword>
<feature type="transmembrane region" description="Helical" evidence="1">
    <location>
        <begin position="182"/>
        <end position="202"/>
    </location>
</feature>
<keyword evidence="3" id="KW-1185">Reference proteome</keyword>
<gene>
    <name evidence="2" type="ORF">AN964_12875</name>
</gene>
<feature type="transmembrane region" description="Helical" evidence="1">
    <location>
        <begin position="151"/>
        <end position="170"/>
    </location>
</feature>
<dbReference type="PATRIC" id="fig|157838.3.peg.2858"/>
<dbReference type="EMBL" id="LJJC01000004">
    <property type="protein sequence ID" value="KQL54297.1"/>
    <property type="molecule type" value="Genomic_DNA"/>
</dbReference>
<accession>A0A0Q3TL02</accession>
<proteinExistence type="predicted"/>
<dbReference type="AlphaFoldDB" id="A0A0Q3TL02"/>
<name>A0A0Q3TL02_9BACI</name>
<dbReference type="OrthoDB" id="2705958at2"/>
<keyword evidence="1" id="KW-0472">Membrane</keyword>
<evidence type="ECO:0000313" key="2">
    <source>
        <dbReference type="EMBL" id="KQL54297.1"/>
    </source>
</evidence>
<dbReference type="Pfam" id="PF22564">
    <property type="entry name" value="HAAS"/>
    <property type="match status" value="1"/>
</dbReference>
<sequence>MENLKQDYLQELKLALQNHHEMEDILNEISTHIEDGIKDKMLIGVPEKAATEQVLHHMGNPLELGKSFMQPPSSRKMIHLILLNWAFFVCGLFITISYHFSDFRIVNHTWTYLSHKSHSILLLYSMYWIYLGYTIGKQYGPSGKKMVNKTMIWASIPNMVLMFITLFNVIPSDIFSPLLNPVFIVFCVIATVLFYPLSKLAFKIGITFGL</sequence>
<feature type="transmembrane region" description="Helical" evidence="1">
    <location>
        <begin position="120"/>
        <end position="139"/>
    </location>
</feature>
<comment type="caution">
    <text evidence="2">The sequence shown here is derived from an EMBL/GenBank/DDBJ whole genome shotgun (WGS) entry which is preliminary data.</text>
</comment>
<keyword evidence="1" id="KW-1133">Transmembrane helix</keyword>
<organism evidence="2 3">
    <name type="scientific">Heyndrickxia shackletonii</name>
    <dbReference type="NCBI Taxonomy" id="157838"/>
    <lineage>
        <taxon>Bacteria</taxon>
        <taxon>Bacillati</taxon>
        <taxon>Bacillota</taxon>
        <taxon>Bacilli</taxon>
        <taxon>Bacillales</taxon>
        <taxon>Bacillaceae</taxon>
        <taxon>Heyndrickxia</taxon>
    </lineage>
</organism>
<dbReference type="Proteomes" id="UP000051888">
    <property type="component" value="Unassembled WGS sequence"/>
</dbReference>
<feature type="transmembrane region" description="Helical" evidence="1">
    <location>
        <begin position="77"/>
        <end position="100"/>
    </location>
</feature>